<evidence type="ECO:0000313" key="2">
    <source>
        <dbReference type="Proteomes" id="UP000294662"/>
    </source>
</evidence>
<dbReference type="OrthoDB" id="7687351at2"/>
<keyword evidence="2" id="KW-1185">Reference proteome</keyword>
<gene>
    <name evidence="1" type="ORF">E1B25_20640</name>
</gene>
<sequence>MLVFSAESLVFLAVPKTGTTALELALRARADIAFSKQRKHITAQRFHNQIAPFLKRAFALVPERMAVMRAPEDQIRSWYKYRTRERLLDKDAATDTLSFDDFVRDVIRDDPPAHAQIGSQFRFLTSARKQLLVHHLFAYEEQPQILRFLETRFGEPVTLQRKNVSPPAEAPLDPDLRTRLRAARPEEFALYDRLRDAGGHLVSDLA</sequence>
<evidence type="ECO:0008006" key="3">
    <source>
        <dbReference type="Google" id="ProtNLM"/>
    </source>
</evidence>
<protein>
    <recommendedName>
        <fullName evidence="3">Sulfotransferase family protein</fullName>
    </recommendedName>
</protein>
<dbReference type="RefSeq" id="WP_132831479.1">
    <property type="nucleotide sequence ID" value="NZ_SMFP01000024.1"/>
</dbReference>
<dbReference type="SUPFAM" id="SSF52540">
    <property type="entry name" value="P-loop containing nucleoside triphosphate hydrolases"/>
    <property type="match status" value="1"/>
</dbReference>
<name>A0A4R5EHF4_9RHOB</name>
<proteinExistence type="predicted"/>
<dbReference type="Gene3D" id="3.40.50.300">
    <property type="entry name" value="P-loop containing nucleotide triphosphate hydrolases"/>
    <property type="match status" value="1"/>
</dbReference>
<comment type="caution">
    <text evidence="1">The sequence shown here is derived from an EMBL/GenBank/DDBJ whole genome shotgun (WGS) entry which is preliminary data.</text>
</comment>
<accession>A0A4R5EHF4</accession>
<reference evidence="1 2" key="1">
    <citation type="submission" date="2019-03" db="EMBL/GenBank/DDBJ databases">
        <authorList>
            <person name="Zhang S."/>
        </authorList>
    </citation>
    <scope>NUCLEOTIDE SEQUENCE [LARGE SCALE GENOMIC DNA]</scope>
    <source>
        <strain evidence="1 2">S4J41</strain>
    </source>
</reference>
<dbReference type="InterPro" id="IPR027417">
    <property type="entry name" value="P-loop_NTPase"/>
</dbReference>
<dbReference type="Proteomes" id="UP000294662">
    <property type="component" value="Unassembled WGS sequence"/>
</dbReference>
<dbReference type="AlphaFoldDB" id="A0A4R5EHF4"/>
<evidence type="ECO:0000313" key="1">
    <source>
        <dbReference type="EMBL" id="TDE33921.1"/>
    </source>
</evidence>
<dbReference type="EMBL" id="SMFP01000024">
    <property type="protein sequence ID" value="TDE33921.1"/>
    <property type="molecule type" value="Genomic_DNA"/>
</dbReference>
<organism evidence="1 2">
    <name type="scientific">Antarcticimicrobium sediminis</name>
    <dbReference type="NCBI Taxonomy" id="2546227"/>
    <lineage>
        <taxon>Bacteria</taxon>
        <taxon>Pseudomonadati</taxon>
        <taxon>Pseudomonadota</taxon>
        <taxon>Alphaproteobacteria</taxon>
        <taxon>Rhodobacterales</taxon>
        <taxon>Paracoccaceae</taxon>
        <taxon>Antarcticimicrobium</taxon>
    </lineage>
</organism>